<evidence type="ECO:0000259" key="8">
    <source>
        <dbReference type="Pfam" id="PF04138"/>
    </source>
</evidence>
<feature type="transmembrane region" description="Helical" evidence="7">
    <location>
        <begin position="85"/>
        <end position="109"/>
    </location>
</feature>
<name>A0ABP8D550_9ACTN</name>
<dbReference type="PANTHER" id="PTHR38459:SF1">
    <property type="entry name" value="PROPHAGE BACTOPRENOL-LINKED GLUCOSE TRANSLOCASE HOMOLOG"/>
    <property type="match status" value="1"/>
</dbReference>
<comment type="caution">
    <text evidence="9">The sequence shown here is derived from an EMBL/GenBank/DDBJ whole genome shotgun (WGS) entry which is preliminary data.</text>
</comment>
<evidence type="ECO:0000256" key="3">
    <source>
        <dbReference type="ARBA" id="ARBA00022692"/>
    </source>
</evidence>
<keyword evidence="3 7" id="KW-0812">Transmembrane</keyword>
<feature type="transmembrane region" description="Helical" evidence="7">
    <location>
        <begin position="121"/>
        <end position="141"/>
    </location>
</feature>
<protein>
    <recommendedName>
        <fullName evidence="8">GtrA/DPMS transmembrane domain-containing protein</fullName>
    </recommendedName>
</protein>
<comment type="subcellular location">
    <subcellularLocation>
        <location evidence="1">Membrane</location>
        <topology evidence="1">Multi-pass membrane protein</topology>
    </subcellularLocation>
</comment>
<evidence type="ECO:0000256" key="2">
    <source>
        <dbReference type="ARBA" id="ARBA00009399"/>
    </source>
</evidence>
<evidence type="ECO:0000313" key="9">
    <source>
        <dbReference type="EMBL" id="GAA4247531.1"/>
    </source>
</evidence>
<dbReference type="InterPro" id="IPR051401">
    <property type="entry name" value="GtrA_CellWall_Glycosyl"/>
</dbReference>
<feature type="domain" description="GtrA/DPMS transmembrane" evidence="8">
    <location>
        <begin position="25"/>
        <end position="147"/>
    </location>
</feature>
<accession>A0ABP8D550</accession>
<feature type="transmembrane region" description="Helical" evidence="7">
    <location>
        <begin position="23"/>
        <end position="48"/>
    </location>
</feature>
<feature type="transmembrane region" description="Helical" evidence="7">
    <location>
        <begin position="54"/>
        <end position="73"/>
    </location>
</feature>
<dbReference type="Proteomes" id="UP001500620">
    <property type="component" value="Unassembled WGS sequence"/>
</dbReference>
<gene>
    <name evidence="9" type="ORF">GCM10022255_023790</name>
</gene>
<proteinExistence type="inferred from homology"/>
<keyword evidence="5 7" id="KW-0472">Membrane</keyword>
<keyword evidence="4 7" id="KW-1133">Transmembrane helix</keyword>
<dbReference type="PANTHER" id="PTHR38459">
    <property type="entry name" value="PROPHAGE BACTOPRENOL-LINKED GLUCOSE TRANSLOCASE HOMOLOG"/>
    <property type="match status" value="1"/>
</dbReference>
<evidence type="ECO:0000256" key="1">
    <source>
        <dbReference type="ARBA" id="ARBA00004141"/>
    </source>
</evidence>
<evidence type="ECO:0000256" key="7">
    <source>
        <dbReference type="SAM" id="Phobius"/>
    </source>
</evidence>
<organism evidence="9 10">
    <name type="scientific">Dactylosporangium darangshiense</name>
    <dbReference type="NCBI Taxonomy" id="579108"/>
    <lineage>
        <taxon>Bacteria</taxon>
        <taxon>Bacillati</taxon>
        <taxon>Actinomycetota</taxon>
        <taxon>Actinomycetes</taxon>
        <taxon>Micromonosporales</taxon>
        <taxon>Micromonosporaceae</taxon>
        <taxon>Dactylosporangium</taxon>
    </lineage>
</organism>
<dbReference type="RefSeq" id="WP_345124403.1">
    <property type="nucleotide sequence ID" value="NZ_BAABAT010000004.1"/>
</dbReference>
<dbReference type="InterPro" id="IPR007267">
    <property type="entry name" value="GtrA_DPMS_TM"/>
</dbReference>
<keyword evidence="10" id="KW-1185">Reference proteome</keyword>
<feature type="region of interest" description="Disordered" evidence="6">
    <location>
        <begin position="187"/>
        <end position="212"/>
    </location>
</feature>
<evidence type="ECO:0000313" key="10">
    <source>
        <dbReference type="Proteomes" id="UP001500620"/>
    </source>
</evidence>
<dbReference type="Pfam" id="PF04138">
    <property type="entry name" value="GtrA_DPMS_TM"/>
    <property type="match status" value="1"/>
</dbReference>
<evidence type="ECO:0000256" key="5">
    <source>
        <dbReference type="ARBA" id="ARBA00023136"/>
    </source>
</evidence>
<evidence type="ECO:0000256" key="6">
    <source>
        <dbReference type="SAM" id="MobiDB-lite"/>
    </source>
</evidence>
<reference evidence="10" key="1">
    <citation type="journal article" date="2019" name="Int. J. Syst. Evol. Microbiol.">
        <title>The Global Catalogue of Microorganisms (GCM) 10K type strain sequencing project: providing services to taxonomists for standard genome sequencing and annotation.</title>
        <authorList>
            <consortium name="The Broad Institute Genomics Platform"/>
            <consortium name="The Broad Institute Genome Sequencing Center for Infectious Disease"/>
            <person name="Wu L."/>
            <person name="Ma J."/>
        </authorList>
    </citation>
    <scope>NUCLEOTIDE SEQUENCE [LARGE SCALE GENOMIC DNA]</scope>
    <source>
        <strain evidence="10">JCM 17441</strain>
    </source>
</reference>
<sequence length="212" mass="23122">MRFASSLRDRYVPERYRSLATELFKFAAVGGVNTVIDFALVNALLFIGPLKAKVVAAVVATTVSYVLNRQWTYAERDRSGVRREYILFFALNGVGLLIQEAVLGVAKYGLHFSESNPGDRLAFNIANAAGIALAMIFRFWAYRTWVFTAPAETATAEEREIEALEVAFSGTAPVAADARQMEALEAAFSDADAPAPTPRQPAEEPATPAAKR</sequence>
<evidence type="ECO:0000256" key="4">
    <source>
        <dbReference type="ARBA" id="ARBA00022989"/>
    </source>
</evidence>
<comment type="similarity">
    <text evidence="2">Belongs to the GtrA family.</text>
</comment>
<dbReference type="EMBL" id="BAABAT010000004">
    <property type="protein sequence ID" value="GAA4247531.1"/>
    <property type="molecule type" value="Genomic_DNA"/>
</dbReference>